<dbReference type="InterPro" id="IPR043128">
    <property type="entry name" value="Rev_trsase/Diguanyl_cyclase"/>
</dbReference>
<dbReference type="Pfam" id="PF05231">
    <property type="entry name" value="MASE1"/>
    <property type="match status" value="1"/>
</dbReference>
<feature type="transmembrane region" description="Helical" evidence="6">
    <location>
        <begin position="155"/>
        <end position="176"/>
    </location>
</feature>
<dbReference type="CDD" id="cd01949">
    <property type="entry name" value="GGDEF"/>
    <property type="match status" value="1"/>
</dbReference>
<keyword evidence="3 6" id="KW-0812">Transmembrane</keyword>
<dbReference type="Pfam" id="PF13426">
    <property type="entry name" value="PAS_9"/>
    <property type="match status" value="1"/>
</dbReference>
<keyword evidence="11" id="KW-1185">Reference proteome</keyword>
<dbReference type="GO" id="GO:0003824">
    <property type="term" value="F:catalytic activity"/>
    <property type="evidence" value="ECO:0007669"/>
    <property type="project" value="UniProtKB-ARBA"/>
</dbReference>
<dbReference type="SUPFAM" id="SSF55785">
    <property type="entry name" value="PYP-like sensor domain (PAS domain)"/>
    <property type="match status" value="2"/>
</dbReference>
<keyword evidence="5 6" id="KW-0472">Membrane</keyword>
<accession>A0A317E3B4</accession>
<protein>
    <recommendedName>
        <fullName evidence="12">Diguanylate cyclase</fullName>
    </recommendedName>
</protein>
<evidence type="ECO:0000313" key="10">
    <source>
        <dbReference type="EMBL" id="PWR21479.1"/>
    </source>
</evidence>
<feature type="transmembrane region" description="Helical" evidence="6">
    <location>
        <begin position="12"/>
        <end position="32"/>
    </location>
</feature>
<dbReference type="PROSITE" id="PS51257">
    <property type="entry name" value="PROKAR_LIPOPROTEIN"/>
    <property type="match status" value="1"/>
</dbReference>
<dbReference type="NCBIfam" id="TIGR00229">
    <property type="entry name" value="sensory_box"/>
    <property type="match status" value="2"/>
</dbReference>
<evidence type="ECO:0000256" key="5">
    <source>
        <dbReference type="ARBA" id="ARBA00023136"/>
    </source>
</evidence>
<dbReference type="InterPro" id="IPR000700">
    <property type="entry name" value="PAS-assoc_C"/>
</dbReference>
<evidence type="ECO:0000256" key="3">
    <source>
        <dbReference type="ARBA" id="ARBA00022692"/>
    </source>
</evidence>
<feature type="transmembrane region" description="Helical" evidence="6">
    <location>
        <begin position="62"/>
        <end position="79"/>
    </location>
</feature>
<evidence type="ECO:0008006" key="12">
    <source>
        <dbReference type="Google" id="ProtNLM"/>
    </source>
</evidence>
<feature type="transmembrane region" description="Helical" evidence="6">
    <location>
        <begin position="188"/>
        <end position="207"/>
    </location>
</feature>
<dbReference type="EMBL" id="QGLE01000007">
    <property type="protein sequence ID" value="PWR21479.1"/>
    <property type="molecule type" value="Genomic_DNA"/>
</dbReference>
<evidence type="ECO:0000259" key="7">
    <source>
        <dbReference type="PROSITE" id="PS50112"/>
    </source>
</evidence>
<feature type="transmembrane region" description="Helical" evidence="6">
    <location>
        <begin position="38"/>
        <end position="55"/>
    </location>
</feature>
<dbReference type="InterPro" id="IPR035965">
    <property type="entry name" value="PAS-like_dom_sf"/>
</dbReference>
<dbReference type="AlphaFoldDB" id="A0A317E3B4"/>
<feature type="transmembrane region" description="Helical" evidence="6">
    <location>
        <begin position="124"/>
        <end position="149"/>
    </location>
</feature>
<dbReference type="InterPro" id="IPR001610">
    <property type="entry name" value="PAC"/>
</dbReference>
<comment type="subcellular location">
    <subcellularLocation>
        <location evidence="1">Cell membrane</location>
        <topology evidence="1">Multi-pass membrane protein</topology>
    </subcellularLocation>
</comment>
<dbReference type="FunFam" id="3.30.70.270:FF:000001">
    <property type="entry name" value="Diguanylate cyclase domain protein"/>
    <property type="match status" value="1"/>
</dbReference>
<evidence type="ECO:0000256" key="2">
    <source>
        <dbReference type="ARBA" id="ARBA00022475"/>
    </source>
</evidence>
<dbReference type="RefSeq" id="WP_109906721.1">
    <property type="nucleotide sequence ID" value="NZ_QGLE01000007.1"/>
</dbReference>
<evidence type="ECO:0000256" key="4">
    <source>
        <dbReference type="ARBA" id="ARBA00022989"/>
    </source>
</evidence>
<keyword evidence="2" id="KW-1003">Cell membrane</keyword>
<sequence length="729" mass="77865">MFARVDPRLREVAFAAVIGIACFVLAIGAIHLSRQPGSIATLWYANALAVSAIVFRPRRRWSAPLSGFMVANIAANVLFGDPLALSAMFTAANMAEVVLSGWLLQRWCKPAEAIEHPGALMKVLLLGSSLPAVVGATIGSTILAAYGLAPFGTVWFAWFVGSAIGSAAILPIALAVGIRGLRHVSGVLRQPMVLASLLALLAVALVAPTQLPYPYVYVSVALVIVAYIGGFEAAAVGGLIVCMTIGALIALGIFTQPPAVSQIGEVMFYLPLVFTLVPPMALASSLELIRASLALLADKTERFRSLYEHTPAIMHSIDADGFIVSVSAAWLRRFGYEKSDVIGRRSTDFLTPDSRRFALEEIVPRFLRDGYVEDVPYQMVTKDGRLIDVLLSAVWETDTQGNRLRTLAVMEDVTEKRLLAAELAAEQELMDAAMHAIGDAVLVVDDGGVVTSLNPAAERLLERDGSMIKGKSLSEAVRLVSADDDTTVVDPLEAGGVRPGSVALLSMAGRPERAVSLQASPISARDGNRLGSVVVLHDVTEARRMAQRMAQLAHYDSVTGLPNRILFQDRIQQACRSARQSGSSFAVIFLDVDHFKGINDTLGHDAGDMVLSEVALRLSDGLRDSDTVCRLGGDEFVMLAALDSEAEAAGQAEHVARRIVEGFAAPIKVAGKSLDVTVSIGMAIFSRDGTDPETLLKAADMAMYLAKRAGRNGYRRASDEGRPRLPPAA</sequence>
<evidence type="ECO:0000256" key="1">
    <source>
        <dbReference type="ARBA" id="ARBA00004651"/>
    </source>
</evidence>
<proteinExistence type="predicted"/>
<dbReference type="CDD" id="cd00130">
    <property type="entry name" value="PAS"/>
    <property type="match status" value="1"/>
</dbReference>
<dbReference type="InterPro" id="IPR029787">
    <property type="entry name" value="Nucleotide_cyclase"/>
</dbReference>
<gene>
    <name evidence="10" type="ORF">DKG74_13710</name>
</gene>
<evidence type="ECO:0000259" key="8">
    <source>
        <dbReference type="PROSITE" id="PS50113"/>
    </source>
</evidence>
<dbReference type="InterPro" id="IPR000014">
    <property type="entry name" value="PAS"/>
</dbReference>
<dbReference type="SMART" id="SM00267">
    <property type="entry name" value="GGDEF"/>
    <property type="match status" value="1"/>
</dbReference>
<evidence type="ECO:0000259" key="9">
    <source>
        <dbReference type="PROSITE" id="PS50887"/>
    </source>
</evidence>
<name>A0A317E3B4_9PROT</name>
<feature type="domain" description="PAS" evidence="7">
    <location>
        <begin position="299"/>
        <end position="370"/>
    </location>
</feature>
<feature type="transmembrane region" description="Helical" evidence="6">
    <location>
        <begin position="85"/>
        <end position="104"/>
    </location>
</feature>
<dbReference type="Pfam" id="PF08448">
    <property type="entry name" value="PAS_4"/>
    <property type="match status" value="1"/>
</dbReference>
<dbReference type="PROSITE" id="PS50113">
    <property type="entry name" value="PAC"/>
    <property type="match status" value="2"/>
</dbReference>
<dbReference type="PROSITE" id="PS50112">
    <property type="entry name" value="PAS"/>
    <property type="match status" value="2"/>
</dbReference>
<dbReference type="GO" id="GO:0005886">
    <property type="term" value="C:plasma membrane"/>
    <property type="evidence" value="ECO:0007669"/>
    <property type="project" value="UniProtKB-SubCell"/>
</dbReference>
<evidence type="ECO:0000256" key="6">
    <source>
        <dbReference type="SAM" id="Phobius"/>
    </source>
</evidence>
<dbReference type="PANTHER" id="PTHR44757">
    <property type="entry name" value="DIGUANYLATE CYCLASE DGCP"/>
    <property type="match status" value="1"/>
</dbReference>
<dbReference type="SUPFAM" id="SSF55073">
    <property type="entry name" value="Nucleotide cyclase"/>
    <property type="match status" value="1"/>
</dbReference>
<dbReference type="PROSITE" id="PS50887">
    <property type="entry name" value="GGDEF"/>
    <property type="match status" value="1"/>
</dbReference>
<feature type="transmembrane region" description="Helical" evidence="6">
    <location>
        <begin position="266"/>
        <end position="289"/>
    </location>
</feature>
<dbReference type="InterPro" id="IPR000160">
    <property type="entry name" value="GGDEF_dom"/>
</dbReference>
<dbReference type="SMART" id="SM00086">
    <property type="entry name" value="PAC"/>
    <property type="match status" value="2"/>
</dbReference>
<feature type="domain" description="PAS" evidence="7">
    <location>
        <begin position="426"/>
        <end position="493"/>
    </location>
</feature>
<dbReference type="InterPro" id="IPR052155">
    <property type="entry name" value="Biofilm_reg_signaling"/>
</dbReference>
<dbReference type="Proteomes" id="UP000245461">
    <property type="component" value="Unassembled WGS sequence"/>
</dbReference>
<feature type="domain" description="GGDEF" evidence="9">
    <location>
        <begin position="583"/>
        <end position="719"/>
    </location>
</feature>
<comment type="caution">
    <text evidence="10">The sequence shown here is derived from an EMBL/GenBank/DDBJ whole genome shotgun (WGS) entry which is preliminary data.</text>
</comment>
<dbReference type="InterPro" id="IPR007895">
    <property type="entry name" value="MASE1"/>
</dbReference>
<evidence type="ECO:0000313" key="11">
    <source>
        <dbReference type="Proteomes" id="UP000245461"/>
    </source>
</evidence>
<dbReference type="InterPro" id="IPR013656">
    <property type="entry name" value="PAS_4"/>
</dbReference>
<dbReference type="SMART" id="SM00091">
    <property type="entry name" value="PAS"/>
    <property type="match status" value="2"/>
</dbReference>
<feature type="domain" description="PAC" evidence="8">
    <location>
        <begin position="498"/>
        <end position="551"/>
    </location>
</feature>
<feature type="transmembrane region" description="Helical" evidence="6">
    <location>
        <begin position="236"/>
        <end position="254"/>
    </location>
</feature>
<dbReference type="Gene3D" id="3.30.450.20">
    <property type="entry name" value="PAS domain"/>
    <property type="match status" value="2"/>
</dbReference>
<feature type="domain" description="PAC" evidence="8">
    <location>
        <begin position="373"/>
        <end position="425"/>
    </location>
</feature>
<reference evidence="10 11" key="1">
    <citation type="submission" date="2018-05" db="EMBL/GenBank/DDBJ databases">
        <title>Zavarzinia sp. HR-AS.</title>
        <authorList>
            <person name="Lee Y."/>
            <person name="Jeon C.O."/>
        </authorList>
    </citation>
    <scope>NUCLEOTIDE SEQUENCE [LARGE SCALE GENOMIC DNA]</scope>
    <source>
        <strain evidence="10 11">HR-AS</strain>
    </source>
</reference>
<dbReference type="Pfam" id="PF00990">
    <property type="entry name" value="GGDEF"/>
    <property type="match status" value="1"/>
</dbReference>
<dbReference type="PANTHER" id="PTHR44757:SF2">
    <property type="entry name" value="BIOFILM ARCHITECTURE MAINTENANCE PROTEIN MBAA"/>
    <property type="match status" value="1"/>
</dbReference>
<dbReference type="OrthoDB" id="9812260at2"/>
<dbReference type="Gene3D" id="3.30.70.270">
    <property type="match status" value="1"/>
</dbReference>
<keyword evidence="4 6" id="KW-1133">Transmembrane helix</keyword>
<organism evidence="10 11">
    <name type="scientific">Zavarzinia aquatilis</name>
    <dbReference type="NCBI Taxonomy" id="2211142"/>
    <lineage>
        <taxon>Bacteria</taxon>
        <taxon>Pseudomonadati</taxon>
        <taxon>Pseudomonadota</taxon>
        <taxon>Alphaproteobacteria</taxon>
        <taxon>Rhodospirillales</taxon>
        <taxon>Zavarziniaceae</taxon>
        <taxon>Zavarzinia</taxon>
    </lineage>
</organism>
<dbReference type="NCBIfam" id="TIGR00254">
    <property type="entry name" value="GGDEF"/>
    <property type="match status" value="1"/>
</dbReference>